<organism evidence="3 5">
    <name type="scientific">Bacillus thuringiensis</name>
    <dbReference type="NCBI Taxonomy" id="1428"/>
    <lineage>
        <taxon>Bacteria</taxon>
        <taxon>Bacillati</taxon>
        <taxon>Bacillota</taxon>
        <taxon>Bacilli</taxon>
        <taxon>Bacillales</taxon>
        <taxon>Bacillaceae</taxon>
        <taxon>Bacillus</taxon>
        <taxon>Bacillus cereus group</taxon>
    </lineage>
</organism>
<evidence type="ECO:0000313" key="2">
    <source>
        <dbReference type="EMBL" id="MDR4174643.1"/>
    </source>
</evidence>
<evidence type="ECO:0000313" key="3">
    <source>
        <dbReference type="EMBL" id="QKH22938.1"/>
    </source>
</evidence>
<dbReference type="KEGG" id="btw:BF38_6055"/>
<dbReference type="Proteomes" id="UP000031876">
    <property type="component" value="Plasmid 2"/>
</dbReference>
<dbReference type="EMBL" id="VKQN01000001">
    <property type="protein sequence ID" value="MDR4174643.1"/>
    <property type="molecule type" value="Genomic_DNA"/>
</dbReference>
<dbReference type="EMBL" id="CP009334">
    <property type="protein sequence ID" value="AJG74105.1"/>
    <property type="molecule type" value="Genomic_DNA"/>
</dbReference>
<evidence type="ECO:0000313" key="4">
    <source>
        <dbReference type="Proteomes" id="UP000031876"/>
    </source>
</evidence>
<reference evidence="1 4" key="1">
    <citation type="journal article" date="2015" name="Genome Announc.">
        <title>Complete genome sequences for 35 biothreat assay-relevant bacillus species.</title>
        <authorList>
            <person name="Johnson S.L."/>
            <person name="Daligault H.E."/>
            <person name="Davenport K.W."/>
            <person name="Jaissle J."/>
            <person name="Frey K.G."/>
            <person name="Ladner J.T."/>
            <person name="Broomall S.M."/>
            <person name="Bishop-Lilly K.A."/>
            <person name="Bruce D.C."/>
            <person name="Gibbons H.S."/>
            <person name="Coyne S.R."/>
            <person name="Lo C.C."/>
            <person name="Meincke L."/>
            <person name="Munk A.C."/>
            <person name="Koroleva G.I."/>
            <person name="Rosenzweig C.N."/>
            <person name="Palacios G.F."/>
            <person name="Redden C.L."/>
            <person name="Minogue T.D."/>
            <person name="Chain P.S."/>
        </authorList>
    </citation>
    <scope>NUCLEOTIDE SEQUENCE [LARGE SCALE GENOMIC DNA]</scope>
    <source>
        <strain evidence="1 4">HD1011</strain>
        <plasmid evidence="1 4">2</plasmid>
    </source>
</reference>
<proteinExistence type="predicted"/>
<protein>
    <submittedName>
        <fullName evidence="3">Uncharacterized protein</fullName>
    </submittedName>
</protein>
<evidence type="ECO:0000313" key="5">
    <source>
        <dbReference type="Proteomes" id="UP000501107"/>
    </source>
</evidence>
<sequence>MKVELKYRLRGFNLKLLSGVVSEEDEVVFVSPLPELMEKFLTVTGIELHTVDNTSTISNIVTIESNVDYNLVYKTFNKEDELDNELIQIITKVNGFNVEGWLGVYDKTIVVYHLSQELSDETLKSLEKEFLSSNILVDTLAFQIPVING</sequence>
<reference evidence="2" key="2">
    <citation type="submission" date="2019-07" db="EMBL/GenBank/DDBJ databases">
        <title>Phylogenomic Reclassification of ATCC Bacillus Strains and Various Taxa within the Genus Bacillus.</title>
        <authorList>
            <person name="Riojas M.A."/>
            <person name="Frank A.M."/>
            <person name="Fenn S.L."/>
            <person name="King S.P."/>
            <person name="Brower S.M."/>
            <person name="Hazbon M.H."/>
        </authorList>
    </citation>
    <scope>NUCLEOTIDE SEQUENCE</scope>
    <source>
        <strain evidence="2">ATCC 35646</strain>
    </source>
</reference>
<dbReference type="Proteomes" id="UP000501107">
    <property type="component" value="Plasmid unnamed3"/>
</dbReference>
<name>A0A0B5NCK7_BACTU</name>
<dbReference type="AlphaFoldDB" id="A0A0B5NCK7"/>
<evidence type="ECO:0000313" key="1">
    <source>
        <dbReference type="EMBL" id="AJG74105.1"/>
    </source>
</evidence>
<reference evidence="3 5" key="3">
    <citation type="submission" date="2020-05" db="EMBL/GenBank/DDBJ databases">
        <title>FDA dAtabase for Regulatory Grade micrObial Sequences (FDA-ARGOS): Supporting development and validation of Infectious Disease Dx tests.</title>
        <authorList>
            <person name="Nelson B."/>
            <person name="Plummer A."/>
            <person name="Tallon L."/>
            <person name="Sadzewicz L."/>
            <person name="Zhao X."/>
            <person name="Vavikolanu K."/>
            <person name="Mehta A."/>
            <person name="Aluvathingal J."/>
            <person name="Nadendla S."/>
            <person name="Myers T."/>
            <person name="Yan Y."/>
            <person name="Sichtig H."/>
        </authorList>
    </citation>
    <scope>NUCLEOTIDE SEQUENCE [LARGE SCALE GENOMIC DNA]</scope>
    <source>
        <strain evidence="3 5">FDAARGOS_795</strain>
        <plasmid evidence="3 5">unnamed3</plasmid>
    </source>
</reference>
<keyword evidence="3" id="KW-0614">Plasmid</keyword>
<dbReference type="EMBL" id="CP053979">
    <property type="protein sequence ID" value="QKH22938.1"/>
    <property type="molecule type" value="Genomic_DNA"/>
</dbReference>
<dbReference type="RefSeq" id="WP_000861938.1">
    <property type="nucleotide sequence ID" value="NZ_CP009334.1"/>
</dbReference>
<accession>A0A0B5NCK7</accession>
<dbReference type="Proteomes" id="UP001181533">
    <property type="component" value="Unassembled WGS sequence"/>
</dbReference>
<gene>
    <name evidence="1" type="ORF">BF38_6055</name>
    <name evidence="2" type="ORF">FO599_00675</name>
    <name evidence="3" type="ORF">FOC89_02870</name>
</gene>
<geneLocation type="plasmid" evidence="1 4">
    <name>2</name>
</geneLocation>
<geneLocation type="plasmid" evidence="3 5">
    <name>unnamed3</name>
</geneLocation>